<dbReference type="InterPro" id="IPR000626">
    <property type="entry name" value="Ubiquitin-like_dom"/>
</dbReference>
<dbReference type="InterPro" id="IPR040610">
    <property type="entry name" value="SNRNP25_ubiquitin"/>
</dbReference>
<dbReference type="EMBL" id="JBCNJP010000025">
    <property type="protein sequence ID" value="KAK9054663.1"/>
    <property type="molecule type" value="Genomic_DNA"/>
</dbReference>
<evidence type="ECO:0000256" key="1">
    <source>
        <dbReference type="SAM" id="MobiDB-lite"/>
    </source>
</evidence>
<dbReference type="PANTHER" id="PTHR14942">
    <property type="entry name" value="U11/U12 SMALL NUCLEAR RIBONUCLEOPROTEIN 25 KDA PROTEIN"/>
    <property type="match status" value="1"/>
</dbReference>
<protein>
    <recommendedName>
        <fullName evidence="2">Ubiquitin-like domain-containing protein</fullName>
    </recommendedName>
</protein>
<dbReference type="Gene3D" id="3.10.20.90">
    <property type="entry name" value="Phosphatidylinositol 3-kinase Catalytic Subunit, Chain A, domain 1"/>
    <property type="match status" value="1"/>
</dbReference>
<gene>
    <name evidence="3" type="ORF">SSX86_025742</name>
</gene>
<accession>A0AAP0CGV1</accession>
<sequence length="211" mass="24325">MSEEIMPSFGPDNRNPRVLIHNALIFRGLSCSYHKLPKTRLKLSVLKLDGSSFGVEVPTSATVAELKMALEEFFNLLPKDERCTISWSHVWGHFCLCYEGEKLLDDKAYIKRLGIKDGDQIKFVRHVAINYRPGRQQIKNQSDELKHHSRSRAPEDGEPCDVSNCDSVKAQESDIFEYQCEEEESLFMPGSKLTNFLRGWFSYRKFRNGMV</sequence>
<dbReference type="Pfam" id="PF18036">
    <property type="entry name" value="Ubiquitin_4"/>
    <property type="match status" value="1"/>
</dbReference>
<dbReference type="AlphaFoldDB" id="A0AAP0CGV1"/>
<evidence type="ECO:0000313" key="3">
    <source>
        <dbReference type="EMBL" id="KAK9054663.1"/>
    </source>
</evidence>
<dbReference type="Proteomes" id="UP001408789">
    <property type="component" value="Unassembled WGS sequence"/>
</dbReference>
<dbReference type="PROSITE" id="PS50053">
    <property type="entry name" value="UBIQUITIN_2"/>
    <property type="match status" value="1"/>
</dbReference>
<dbReference type="InterPro" id="IPR039690">
    <property type="entry name" value="SNRNP25"/>
</dbReference>
<dbReference type="CDD" id="cd17058">
    <property type="entry name" value="Ubl_SNRNP25"/>
    <property type="match status" value="1"/>
</dbReference>
<proteinExistence type="predicted"/>
<dbReference type="SUPFAM" id="SSF54236">
    <property type="entry name" value="Ubiquitin-like"/>
    <property type="match status" value="1"/>
</dbReference>
<name>A0AAP0CGV1_9ASTR</name>
<comment type="caution">
    <text evidence="3">The sequence shown here is derived from an EMBL/GenBank/DDBJ whole genome shotgun (WGS) entry which is preliminary data.</text>
</comment>
<evidence type="ECO:0000259" key="2">
    <source>
        <dbReference type="PROSITE" id="PS50053"/>
    </source>
</evidence>
<dbReference type="InterPro" id="IPR029071">
    <property type="entry name" value="Ubiquitin-like_domsf"/>
</dbReference>
<dbReference type="PANTHER" id="PTHR14942:SF9">
    <property type="entry name" value="OS02G0188500 PROTEIN"/>
    <property type="match status" value="1"/>
</dbReference>
<organism evidence="3 4">
    <name type="scientific">Deinandra increscens subsp. villosa</name>
    <dbReference type="NCBI Taxonomy" id="3103831"/>
    <lineage>
        <taxon>Eukaryota</taxon>
        <taxon>Viridiplantae</taxon>
        <taxon>Streptophyta</taxon>
        <taxon>Embryophyta</taxon>
        <taxon>Tracheophyta</taxon>
        <taxon>Spermatophyta</taxon>
        <taxon>Magnoliopsida</taxon>
        <taxon>eudicotyledons</taxon>
        <taxon>Gunneridae</taxon>
        <taxon>Pentapetalae</taxon>
        <taxon>asterids</taxon>
        <taxon>campanulids</taxon>
        <taxon>Asterales</taxon>
        <taxon>Asteraceae</taxon>
        <taxon>Asteroideae</taxon>
        <taxon>Heliantheae alliance</taxon>
        <taxon>Madieae</taxon>
        <taxon>Madiinae</taxon>
        <taxon>Deinandra</taxon>
    </lineage>
</organism>
<feature type="region of interest" description="Disordered" evidence="1">
    <location>
        <begin position="140"/>
        <end position="160"/>
    </location>
</feature>
<reference evidence="3 4" key="1">
    <citation type="submission" date="2024-04" db="EMBL/GenBank/DDBJ databases">
        <title>The reference genome of an endangered Asteraceae, Deinandra increscens subsp. villosa, native to the Central Coast of California.</title>
        <authorList>
            <person name="Guilliams M."/>
            <person name="Hasenstab-Lehman K."/>
            <person name="Meyer R."/>
            <person name="Mcevoy S."/>
        </authorList>
    </citation>
    <scope>NUCLEOTIDE SEQUENCE [LARGE SCALE GENOMIC DNA]</scope>
    <source>
        <tissue evidence="3">Leaf</tissue>
    </source>
</reference>
<keyword evidence="4" id="KW-1185">Reference proteome</keyword>
<evidence type="ECO:0000313" key="4">
    <source>
        <dbReference type="Proteomes" id="UP001408789"/>
    </source>
</evidence>
<feature type="domain" description="Ubiquitin-like" evidence="2">
    <location>
        <begin position="41"/>
        <end position="124"/>
    </location>
</feature>
<dbReference type="GO" id="GO:0000398">
    <property type="term" value="P:mRNA splicing, via spliceosome"/>
    <property type="evidence" value="ECO:0007669"/>
    <property type="project" value="InterPro"/>
</dbReference>